<name>A0A834H0Z4_RHOSS</name>
<accession>A0A834H0Z4</accession>
<evidence type="ECO:0000313" key="2">
    <source>
        <dbReference type="Proteomes" id="UP000626092"/>
    </source>
</evidence>
<reference evidence="1" key="1">
    <citation type="submission" date="2019-11" db="EMBL/GenBank/DDBJ databases">
        <authorList>
            <person name="Liu Y."/>
            <person name="Hou J."/>
            <person name="Li T.-Q."/>
            <person name="Guan C.-H."/>
            <person name="Wu X."/>
            <person name="Wu H.-Z."/>
            <person name="Ling F."/>
            <person name="Zhang R."/>
            <person name="Shi X.-G."/>
            <person name="Ren J.-P."/>
            <person name="Chen E.-F."/>
            <person name="Sun J.-M."/>
        </authorList>
    </citation>
    <scope>NUCLEOTIDE SEQUENCE</scope>
    <source>
        <strain evidence="1">Adult_tree_wgs_1</strain>
        <tissue evidence="1">Leaves</tissue>
    </source>
</reference>
<gene>
    <name evidence="1" type="ORF">RHSIM_Rhsim05G0127500</name>
</gene>
<keyword evidence="2" id="KW-1185">Reference proteome</keyword>
<organism evidence="1 2">
    <name type="scientific">Rhododendron simsii</name>
    <name type="common">Sims's rhododendron</name>
    <dbReference type="NCBI Taxonomy" id="118357"/>
    <lineage>
        <taxon>Eukaryota</taxon>
        <taxon>Viridiplantae</taxon>
        <taxon>Streptophyta</taxon>
        <taxon>Embryophyta</taxon>
        <taxon>Tracheophyta</taxon>
        <taxon>Spermatophyta</taxon>
        <taxon>Magnoliopsida</taxon>
        <taxon>eudicotyledons</taxon>
        <taxon>Gunneridae</taxon>
        <taxon>Pentapetalae</taxon>
        <taxon>asterids</taxon>
        <taxon>Ericales</taxon>
        <taxon>Ericaceae</taxon>
        <taxon>Ericoideae</taxon>
        <taxon>Rhodoreae</taxon>
        <taxon>Rhododendron</taxon>
    </lineage>
</organism>
<sequence length="197" mass="21599">MNIRGRRGKIGLRMNYCAGVQRVKVLRVAVGGWFSGDVAFSGSGSWVAGVGGLRFSTGLVALGRQQQIGFETVLVAQDGVSGAHDHVSPQTYQGSSFASHEIEHCGVGNQAGSHPLPSNSQRERCNPPKELELRFCDLITFQLSVHQTGPLWAKRKVLGNEALEQNFNGTDKDVSRFLILQLMLLEIISMHGRLQQW</sequence>
<dbReference type="EMBL" id="WJXA01000005">
    <property type="protein sequence ID" value="KAF7144300.1"/>
    <property type="molecule type" value="Genomic_DNA"/>
</dbReference>
<dbReference type="Proteomes" id="UP000626092">
    <property type="component" value="Unassembled WGS sequence"/>
</dbReference>
<comment type="caution">
    <text evidence="1">The sequence shown here is derived from an EMBL/GenBank/DDBJ whole genome shotgun (WGS) entry which is preliminary data.</text>
</comment>
<evidence type="ECO:0000313" key="1">
    <source>
        <dbReference type="EMBL" id="KAF7144300.1"/>
    </source>
</evidence>
<proteinExistence type="predicted"/>
<dbReference type="AlphaFoldDB" id="A0A834H0Z4"/>
<protein>
    <submittedName>
        <fullName evidence="1">Uncharacterized protein</fullName>
    </submittedName>
</protein>